<dbReference type="InterPro" id="IPR008969">
    <property type="entry name" value="CarboxyPept-like_regulatory"/>
</dbReference>
<organism evidence="2 3">
    <name type="scientific">Thalassolituus marinus</name>
    <dbReference type="NCBI Taxonomy" id="671053"/>
    <lineage>
        <taxon>Bacteria</taxon>
        <taxon>Pseudomonadati</taxon>
        <taxon>Pseudomonadota</taxon>
        <taxon>Gammaproteobacteria</taxon>
        <taxon>Oceanospirillales</taxon>
        <taxon>Oceanospirillaceae</taxon>
        <taxon>Thalassolituus</taxon>
    </lineage>
</organism>
<accession>A0ABS7ZRY8</accession>
<dbReference type="SMART" id="SM00736">
    <property type="entry name" value="CADG"/>
    <property type="match status" value="2"/>
</dbReference>
<dbReference type="SUPFAM" id="SSF49313">
    <property type="entry name" value="Cadherin-like"/>
    <property type="match status" value="2"/>
</dbReference>
<protein>
    <submittedName>
        <fullName evidence="2">Tandem-95 repeat protein</fullName>
    </submittedName>
</protein>
<proteinExistence type="predicted"/>
<dbReference type="EMBL" id="JAEDAH010000078">
    <property type="protein sequence ID" value="MCA6064449.1"/>
    <property type="molecule type" value="Genomic_DNA"/>
</dbReference>
<dbReference type="Proteomes" id="UP000714380">
    <property type="component" value="Unassembled WGS sequence"/>
</dbReference>
<dbReference type="InterPro" id="IPR013783">
    <property type="entry name" value="Ig-like_fold"/>
</dbReference>
<evidence type="ECO:0000313" key="2">
    <source>
        <dbReference type="EMBL" id="MCA6064449.1"/>
    </source>
</evidence>
<feature type="domain" description="Cadherin" evidence="1">
    <location>
        <begin position="396"/>
        <end position="479"/>
    </location>
</feature>
<dbReference type="InterPro" id="IPR006644">
    <property type="entry name" value="Cadg"/>
</dbReference>
<evidence type="ECO:0000259" key="1">
    <source>
        <dbReference type="PROSITE" id="PS50268"/>
    </source>
</evidence>
<dbReference type="SUPFAM" id="SSF49464">
    <property type="entry name" value="Carboxypeptidase regulatory domain-like"/>
    <property type="match status" value="1"/>
</dbReference>
<sequence>MQIVNSDGAGEGFNDTTSASAVGGNTATTLGAQRLAVFNKAADILNQTFNITQTIEIESKFDPLECYPTYGVLGSAGPKYAYQVSESGVWTDYPISLANEHFGTDLVPSGYEIRATFNSEIGTTGCLESSSWYLGFDTPTSGTSLLSVVMHEIMHGMGFLSFMAYDGTTQFLVNGTDPIFDPYTKQLFDATQGTRLTNLGQSDRAASELNDGNLVWDGAQVNSNISGLSAGVNGSRVQMYAPSSYNEGSSVSHFDTAVYPNELMEPQYTGFLDNPGLAKYLLADIGWTLQNSGNNAPVFTPLADQTLNEDSSKTVTLAASDSDGDSLTYSLTSAPAELGVSLSGTTLTIAPQADYSGSGTVVVGVSDGQDTDSDSFLVTVTAVNDAPVLTAIGDKTLAEDNTISITLAATDVDSGSLTYSLDSAATELGASLSDNTLTITPIADYSGSGNITVSVSDGQLSDAETFQVTVTAVNDAPVFSMSTSYNIVQSNAQDITLSATDVENDSLTYSLVSYDSGMVTVSLSDTETTLTVTGDSEGSTTISVAVSDGNISVSADLSFTISSTPNSAPVWSAPAAVTVMAGGAAAEQTLAASDADNDSLSFSVLSVPDGLSASVSGTTLSVAADAGTAGNYVLTLSVTDGIDPVSTTVGVTVVPELTLTSGDSSLTDGDTFTVSNEATIFTLAGGDNSLTTTLYYGGRDRDDLISVDSSGNYTLAMPDSGAFAGVYTLTVSDGNGFTASYYLERPLRLIPAVSPVMINPLAMQMLKIEGAPAATTINLDSSNGNLSFADDQSGAITQVVATDDEDNFNPALVYLALHSDLTAGFSTDISALASNIPDSVLTLEAQMPRTLTVAVQDTSGSAIDNAIVSVYDERFSIWGFDDTVTASNGQASIHLPNEAITLYTDASGYLEKETQLNSTQTLATVTLTSSATAFTLSGIIQSSGFNFSEELPVIELYFTDGSKETLSAEQISVSSVRYRWDGDLDQQLPDYLRVSHSLGSTIDTDVVTAYPPQDHQHYADQQRQCRYYNGCGEFLRRWWWRHGRNTPCAVECPHVNKCLFHGQTRICVKSRTD</sequence>
<dbReference type="SUPFAM" id="SSF55486">
    <property type="entry name" value="Metalloproteases ('zincins'), catalytic domain"/>
    <property type="match status" value="1"/>
</dbReference>
<comment type="caution">
    <text evidence="2">The sequence shown here is derived from an EMBL/GenBank/DDBJ whole genome shotgun (WGS) entry which is preliminary data.</text>
</comment>
<dbReference type="NCBIfam" id="NF012211">
    <property type="entry name" value="tand_rpt_95"/>
    <property type="match status" value="2"/>
</dbReference>
<gene>
    <name evidence="2" type="ORF">I9W95_12605</name>
</gene>
<evidence type="ECO:0000313" key="3">
    <source>
        <dbReference type="Proteomes" id="UP000714380"/>
    </source>
</evidence>
<reference evidence="2 3" key="1">
    <citation type="submission" date="2020-12" db="EMBL/GenBank/DDBJ databases">
        <title>Novel Thalassolituus-related marine hydrocarbonoclastic bacteria mediated algae-derived hydrocarbons mineralization in twilight zone of the northern South China Sea.</title>
        <authorList>
            <person name="Dong C."/>
        </authorList>
    </citation>
    <scope>NUCLEOTIDE SEQUENCE [LARGE SCALE GENOMIC DNA]</scope>
    <source>
        <strain evidence="2 3">IMCC1826</strain>
    </source>
</reference>
<dbReference type="Gene3D" id="2.60.40.10">
    <property type="entry name" value="Immunoglobulins"/>
    <property type="match status" value="3"/>
</dbReference>
<dbReference type="PROSITE" id="PS50268">
    <property type="entry name" value="CADHERIN_2"/>
    <property type="match status" value="1"/>
</dbReference>
<dbReference type="RefSeq" id="WP_225675437.1">
    <property type="nucleotide sequence ID" value="NZ_JAEDAH010000078.1"/>
</dbReference>
<keyword evidence="3" id="KW-1185">Reference proteome</keyword>
<dbReference type="InterPro" id="IPR015919">
    <property type="entry name" value="Cadherin-like_sf"/>
</dbReference>
<dbReference type="Pfam" id="PF17963">
    <property type="entry name" value="Big_9"/>
    <property type="match status" value="2"/>
</dbReference>
<name>A0ABS7ZRY8_9GAMM</name>
<dbReference type="InterPro" id="IPR002126">
    <property type="entry name" value="Cadherin-like_dom"/>
</dbReference>